<keyword evidence="3" id="KW-1185">Reference proteome</keyword>
<feature type="chain" id="PRO_5032695903" evidence="1">
    <location>
        <begin position="19"/>
        <end position="86"/>
    </location>
</feature>
<gene>
    <name evidence="2" type="ORF">FHS87_004124</name>
</gene>
<evidence type="ECO:0000313" key="2">
    <source>
        <dbReference type="EMBL" id="MBB5696056.1"/>
    </source>
</evidence>
<dbReference type="InterPro" id="IPR047937">
    <property type="entry name" value="Eex_IncN-like"/>
</dbReference>
<evidence type="ECO:0000313" key="3">
    <source>
        <dbReference type="Proteomes" id="UP000580654"/>
    </source>
</evidence>
<name>A0A840Y7C2_9PROT</name>
<protein>
    <submittedName>
        <fullName evidence="2">Uncharacterized protein</fullName>
    </submittedName>
</protein>
<dbReference type="AlphaFoldDB" id="A0A840Y7C2"/>
<dbReference type="RefSeq" id="WP_184521162.1">
    <property type="nucleotide sequence ID" value="NZ_JACIJD010000028.1"/>
</dbReference>
<dbReference type="Proteomes" id="UP000580654">
    <property type="component" value="Unassembled WGS sequence"/>
</dbReference>
<feature type="signal peptide" evidence="1">
    <location>
        <begin position="1"/>
        <end position="18"/>
    </location>
</feature>
<organism evidence="2 3">
    <name type="scientific">Muricoccus pecuniae</name>
    <dbReference type="NCBI Taxonomy" id="693023"/>
    <lineage>
        <taxon>Bacteria</taxon>
        <taxon>Pseudomonadati</taxon>
        <taxon>Pseudomonadota</taxon>
        <taxon>Alphaproteobacteria</taxon>
        <taxon>Acetobacterales</taxon>
        <taxon>Roseomonadaceae</taxon>
        <taxon>Muricoccus</taxon>
    </lineage>
</organism>
<sequence>MRRALLLGLVLLAQPAVAEPYDVPWFQQNPSARADWLKRCGNDARLSRTDECANARAAQTRGRLGRPLPNAPTQFERELPAYLRRT</sequence>
<dbReference type="EMBL" id="JACIJD010000028">
    <property type="protein sequence ID" value="MBB5696056.1"/>
    <property type="molecule type" value="Genomic_DNA"/>
</dbReference>
<proteinExistence type="predicted"/>
<evidence type="ECO:0000256" key="1">
    <source>
        <dbReference type="SAM" id="SignalP"/>
    </source>
</evidence>
<accession>A0A840Y7C2</accession>
<keyword evidence="1" id="KW-0732">Signal</keyword>
<dbReference type="NCBIfam" id="NF033894">
    <property type="entry name" value="Eex_IncN"/>
    <property type="match status" value="1"/>
</dbReference>
<reference evidence="2 3" key="1">
    <citation type="submission" date="2020-08" db="EMBL/GenBank/DDBJ databases">
        <title>Genomic Encyclopedia of Type Strains, Phase IV (KMG-IV): sequencing the most valuable type-strain genomes for metagenomic binning, comparative biology and taxonomic classification.</title>
        <authorList>
            <person name="Goeker M."/>
        </authorList>
    </citation>
    <scope>NUCLEOTIDE SEQUENCE [LARGE SCALE GENOMIC DNA]</scope>
    <source>
        <strain evidence="2 3">DSM 25622</strain>
    </source>
</reference>
<comment type="caution">
    <text evidence="2">The sequence shown here is derived from an EMBL/GenBank/DDBJ whole genome shotgun (WGS) entry which is preliminary data.</text>
</comment>